<protein>
    <submittedName>
        <fullName evidence="15">MHC class I antigen</fullName>
    </submittedName>
</protein>
<evidence type="ECO:0000256" key="11">
    <source>
        <dbReference type="SAM" id="MobiDB-lite"/>
    </source>
</evidence>
<sequence length="408" mass="45238">MSKPLRLVWLLIWLLGEMGIAGATAGPHTLQYLLTAVSEPSPGLPEFTMQGYVDGELFLEYDGEAQQMQPRAAWMRAAPPAVWESESRVHKLWQGCFRGKVRSLLHLYNRSQGYHIFQYAYGCEIQADGGTTGFQHLGFDGEEFLTYDVATHRWLAPVAEAEAEATQRLWNGNSAALHYYSNFLEHECPKILRRYLEYGHSSRPQSKHPKVQVSNRPSLQYGRTTLSCRVHGFYPKEVAVVWLKSGEPQPQETSRLGVVPSGDGTYQTWATIEIDPSSDHTYTCSVEHASLGAALRVAWDKKPKSNPMLIVGIVIAVVLVIVTMGTAVYFLRTWEAGYKAVVLEQPQAQHLCKSPGEGAEAQELPGAELAQRKGGDLSVGAEQSLVQPAPLPEGPVEEETAEHRDMPP</sequence>
<dbReference type="InterPro" id="IPR003006">
    <property type="entry name" value="Ig/MHC_CS"/>
</dbReference>
<keyword evidence="3 12" id="KW-0812">Transmembrane</keyword>
<dbReference type="FunFam" id="2.60.40.10:FF:000204">
    <property type="entry name" value="Major histocompatibility complex, class I-related protein"/>
    <property type="match status" value="1"/>
</dbReference>
<name>A0A0B4UFU8_CROPO</name>
<dbReference type="GO" id="GO:0002474">
    <property type="term" value="P:antigen processing and presentation of peptide antigen via MHC class I"/>
    <property type="evidence" value="ECO:0007669"/>
    <property type="project" value="UniProtKB-KW"/>
</dbReference>
<evidence type="ECO:0000256" key="5">
    <source>
        <dbReference type="ARBA" id="ARBA00022859"/>
    </source>
</evidence>
<dbReference type="PANTHER" id="PTHR16675:SF242">
    <property type="entry name" value="MAJOR HISTOCOMPATIBILITY COMPLEX CLASS I-RELATED GENE PROTEIN"/>
    <property type="match status" value="1"/>
</dbReference>
<proteinExistence type="inferred from homology"/>
<dbReference type="PROSITE" id="PS00290">
    <property type="entry name" value="IG_MHC"/>
    <property type="match status" value="1"/>
</dbReference>
<feature type="signal peptide" evidence="13">
    <location>
        <begin position="1"/>
        <end position="25"/>
    </location>
</feature>
<dbReference type="Pfam" id="PF07654">
    <property type="entry name" value="C1-set"/>
    <property type="match status" value="1"/>
</dbReference>
<comment type="similarity">
    <text evidence="10">Belongs to the MHC class I family.</text>
</comment>
<keyword evidence="2" id="KW-0490">MHC I</keyword>
<evidence type="ECO:0000313" key="15">
    <source>
        <dbReference type="EMBL" id="AJD07068.1"/>
    </source>
</evidence>
<organism evidence="15">
    <name type="scientific">Crocodylus porosus</name>
    <name type="common">Saltwater crocodile</name>
    <name type="synonym">Estuarine crocodile</name>
    <dbReference type="NCBI Taxonomy" id="8502"/>
    <lineage>
        <taxon>Eukaryota</taxon>
        <taxon>Metazoa</taxon>
        <taxon>Chordata</taxon>
        <taxon>Craniata</taxon>
        <taxon>Vertebrata</taxon>
        <taxon>Euteleostomi</taxon>
        <taxon>Archelosauria</taxon>
        <taxon>Archosauria</taxon>
        <taxon>Crocodylia</taxon>
        <taxon>Longirostres</taxon>
        <taxon>Crocodylidae</taxon>
        <taxon>Crocodylus</taxon>
    </lineage>
</organism>
<accession>A0A0B4UFU8</accession>
<evidence type="ECO:0000256" key="2">
    <source>
        <dbReference type="ARBA" id="ARBA00022451"/>
    </source>
</evidence>
<dbReference type="FunFam" id="3.30.500.10:FF:000001">
    <property type="entry name" value="H-2 class I histocompatibility antigen, alpha chain"/>
    <property type="match status" value="1"/>
</dbReference>
<feature type="chain" id="PRO_5002096217" evidence="13">
    <location>
        <begin position="26"/>
        <end position="408"/>
    </location>
</feature>
<dbReference type="InterPro" id="IPR011161">
    <property type="entry name" value="MHC_I-like_Ag-recog"/>
</dbReference>
<evidence type="ECO:0000256" key="9">
    <source>
        <dbReference type="ARBA" id="ARBA00023180"/>
    </source>
</evidence>
<dbReference type="InterPro" id="IPR050208">
    <property type="entry name" value="MHC_class-I_related"/>
</dbReference>
<dbReference type="GO" id="GO:0005615">
    <property type="term" value="C:extracellular space"/>
    <property type="evidence" value="ECO:0007669"/>
    <property type="project" value="TreeGrafter"/>
</dbReference>
<keyword evidence="8" id="KW-1015">Disulfide bond</keyword>
<dbReference type="GO" id="GO:0009897">
    <property type="term" value="C:external side of plasma membrane"/>
    <property type="evidence" value="ECO:0007669"/>
    <property type="project" value="TreeGrafter"/>
</dbReference>
<dbReference type="Gene3D" id="2.60.40.10">
    <property type="entry name" value="Immunoglobulins"/>
    <property type="match status" value="1"/>
</dbReference>
<dbReference type="InterPro" id="IPR007110">
    <property type="entry name" value="Ig-like_dom"/>
</dbReference>
<evidence type="ECO:0000256" key="8">
    <source>
        <dbReference type="ARBA" id="ARBA00023157"/>
    </source>
</evidence>
<dbReference type="PANTHER" id="PTHR16675">
    <property type="entry name" value="MHC CLASS I-RELATED"/>
    <property type="match status" value="1"/>
</dbReference>
<dbReference type="Pfam" id="PF00129">
    <property type="entry name" value="MHC_I"/>
    <property type="match status" value="1"/>
</dbReference>
<evidence type="ECO:0000256" key="13">
    <source>
        <dbReference type="SAM" id="SignalP"/>
    </source>
</evidence>
<evidence type="ECO:0000256" key="3">
    <source>
        <dbReference type="ARBA" id="ARBA00022692"/>
    </source>
</evidence>
<dbReference type="SUPFAM" id="SSF48726">
    <property type="entry name" value="Immunoglobulin"/>
    <property type="match status" value="1"/>
</dbReference>
<dbReference type="InterPro" id="IPR001039">
    <property type="entry name" value="MHC_I_a_a1/a2"/>
</dbReference>
<dbReference type="Gene3D" id="3.30.500.10">
    <property type="entry name" value="MHC class I-like antigen recognition-like"/>
    <property type="match status" value="1"/>
</dbReference>
<keyword evidence="7 12" id="KW-0472">Membrane</keyword>
<comment type="subcellular location">
    <subcellularLocation>
        <location evidence="1">Membrane</location>
        <topology evidence="1">Single-pass type I membrane protein</topology>
    </subcellularLocation>
</comment>
<dbReference type="EMBL" id="KP118845">
    <property type="protein sequence ID" value="AJD07068.1"/>
    <property type="molecule type" value="Genomic_DNA"/>
</dbReference>
<evidence type="ECO:0000256" key="4">
    <source>
        <dbReference type="ARBA" id="ARBA00022729"/>
    </source>
</evidence>
<keyword evidence="9" id="KW-0325">Glycoprotein</keyword>
<feature type="domain" description="Ig-like" evidence="14">
    <location>
        <begin position="209"/>
        <end position="298"/>
    </location>
</feature>
<dbReference type="PRINTS" id="PR01638">
    <property type="entry name" value="MHCCLASSI"/>
</dbReference>
<evidence type="ECO:0000259" key="14">
    <source>
        <dbReference type="PROSITE" id="PS50835"/>
    </source>
</evidence>
<evidence type="ECO:0000256" key="12">
    <source>
        <dbReference type="SAM" id="Phobius"/>
    </source>
</evidence>
<feature type="region of interest" description="Disordered" evidence="11">
    <location>
        <begin position="353"/>
        <end position="408"/>
    </location>
</feature>
<evidence type="ECO:0000256" key="6">
    <source>
        <dbReference type="ARBA" id="ARBA00022989"/>
    </source>
</evidence>
<dbReference type="InterPro" id="IPR036179">
    <property type="entry name" value="Ig-like_dom_sf"/>
</dbReference>
<dbReference type="InterPro" id="IPR003597">
    <property type="entry name" value="Ig_C1-set"/>
</dbReference>
<dbReference type="InterPro" id="IPR013783">
    <property type="entry name" value="Ig-like_fold"/>
</dbReference>
<evidence type="ECO:0000256" key="7">
    <source>
        <dbReference type="ARBA" id="ARBA00023136"/>
    </source>
</evidence>
<dbReference type="SUPFAM" id="SSF54452">
    <property type="entry name" value="MHC antigen-recognition domain"/>
    <property type="match status" value="1"/>
</dbReference>
<keyword evidence="6 12" id="KW-1133">Transmembrane helix</keyword>
<dbReference type="GO" id="GO:0006955">
    <property type="term" value="P:immune response"/>
    <property type="evidence" value="ECO:0007669"/>
    <property type="project" value="TreeGrafter"/>
</dbReference>
<reference evidence="15" key="1">
    <citation type="journal article" date="2014" name="PLoS ONE">
        <title>Comparative genome analyses reveal distinct structure in the saltwater crocodile MHC.</title>
        <authorList>
            <person name="Jaratlerdsiri W."/>
            <person name="Deakin J."/>
            <person name="Godinez R.M."/>
            <person name="Shan X."/>
            <person name="Peterson D.G."/>
            <person name="Marthey S."/>
            <person name="Lyons E."/>
            <person name="McCarthy F.M."/>
            <person name="Isberg S.R."/>
            <person name="Higgins D.P."/>
            <person name="Chong A.Y."/>
            <person name="John J.S."/>
            <person name="Glenn T.C."/>
            <person name="Ray D.A."/>
            <person name="Gongora J."/>
        </authorList>
    </citation>
    <scope>NUCLEOTIDE SEQUENCE</scope>
</reference>
<evidence type="ECO:0000256" key="1">
    <source>
        <dbReference type="ARBA" id="ARBA00004479"/>
    </source>
</evidence>
<dbReference type="AlphaFoldDB" id="A0A0B4UFU8"/>
<evidence type="ECO:0000256" key="10">
    <source>
        <dbReference type="RuleBase" id="RU004439"/>
    </source>
</evidence>
<dbReference type="SMART" id="SM00407">
    <property type="entry name" value="IGc1"/>
    <property type="match status" value="1"/>
</dbReference>
<dbReference type="PROSITE" id="PS50835">
    <property type="entry name" value="IG_LIKE"/>
    <property type="match status" value="1"/>
</dbReference>
<gene>
    <name evidence="15" type="primary">Crpo-UA</name>
</gene>
<feature type="transmembrane region" description="Helical" evidence="12">
    <location>
        <begin position="308"/>
        <end position="331"/>
    </location>
</feature>
<dbReference type="GO" id="GO:0042612">
    <property type="term" value="C:MHC class I protein complex"/>
    <property type="evidence" value="ECO:0007669"/>
    <property type="project" value="UniProtKB-KW"/>
</dbReference>
<dbReference type="InterPro" id="IPR011162">
    <property type="entry name" value="MHC_I/II-like_Ag-recog"/>
</dbReference>
<keyword evidence="5" id="KW-0391">Immunity</keyword>
<dbReference type="InterPro" id="IPR037055">
    <property type="entry name" value="MHC_I-like_Ag-recog_sf"/>
</dbReference>
<keyword evidence="4 13" id="KW-0732">Signal</keyword>